<gene>
    <name evidence="2" type="ORF">SSE37_20997</name>
</gene>
<dbReference type="Proteomes" id="UP000005713">
    <property type="component" value="Unassembled WGS sequence"/>
</dbReference>
<dbReference type="eggNOG" id="ENOG5033370">
    <property type="taxonomic scope" value="Bacteria"/>
</dbReference>
<feature type="chain" id="PRO_5002655080" evidence="1">
    <location>
        <begin position="26"/>
        <end position="212"/>
    </location>
</feature>
<evidence type="ECO:0000313" key="3">
    <source>
        <dbReference type="Proteomes" id="UP000005713"/>
    </source>
</evidence>
<evidence type="ECO:0000313" key="2">
    <source>
        <dbReference type="EMBL" id="EBA10523.1"/>
    </source>
</evidence>
<reference evidence="2 3" key="1">
    <citation type="submission" date="2006-06" db="EMBL/GenBank/DDBJ databases">
        <authorList>
            <person name="Moran M.A."/>
            <person name="Ferriera S."/>
            <person name="Johnson J."/>
            <person name="Kravitz S."/>
            <person name="Beeson K."/>
            <person name="Sutton G."/>
            <person name="Rogers Y.-H."/>
            <person name="Friedman R."/>
            <person name="Frazier M."/>
            <person name="Venter J.C."/>
        </authorList>
    </citation>
    <scope>NUCLEOTIDE SEQUENCE [LARGE SCALE GENOMIC DNA]</scope>
    <source>
        <strain evidence="2 3">E-37</strain>
    </source>
</reference>
<comment type="caution">
    <text evidence="2">The sequence shown here is derived from an EMBL/GenBank/DDBJ whole genome shotgun (WGS) entry which is preliminary data.</text>
</comment>
<feature type="signal peptide" evidence="1">
    <location>
        <begin position="1"/>
        <end position="25"/>
    </location>
</feature>
<keyword evidence="3" id="KW-1185">Reference proteome</keyword>
<protein>
    <submittedName>
        <fullName evidence="2">Uncharacterized protein</fullName>
    </submittedName>
</protein>
<name>A3JYD7_SAGS3</name>
<accession>A3JYD7</accession>
<organism evidence="2 3">
    <name type="scientific">Sagittula stellata (strain ATCC 700073 / DSM 11524 / E-37)</name>
    <dbReference type="NCBI Taxonomy" id="388399"/>
    <lineage>
        <taxon>Bacteria</taxon>
        <taxon>Pseudomonadati</taxon>
        <taxon>Pseudomonadota</taxon>
        <taxon>Alphaproteobacteria</taxon>
        <taxon>Rhodobacterales</taxon>
        <taxon>Roseobacteraceae</taxon>
        <taxon>Sagittula</taxon>
    </lineage>
</organism>
<keyword evidence="1" id="KW-0732">Signal</keyword>
<dbReference type="EMBL" id="AAYA01000001">
    <property type="protein sequence ID" value="EBA10523.1"/>
    <property type="molecule type" value="Genomic_DNA"/>
</dbReference>
<dbReference type="RefSeq" id="WP_005855453.1">
    <property type="nucleotide sequence ID" value="NZ_AAYA01000001.1"/>
</dbReference>
<dbReference type="AlphaFoldDB" id="A3JYD7"/>
<proteinExistence type="predicted"/>
<dbReference type="OrthoDB" id="7877072at2"/>
<evidence type="ECO:0000256" key="1">
    <source>
        <dbReference type="SAM" id="SignalP"/>
    </source>
</evidence>
<sequence length="212" mass="21654">MTQRRLAGTFIGLAMMAALPSLAWAEGVCANKPSKLAGAAAERAGTVLSGAGDVAKSGAKAAGNYMLMHPGQSVKLVTGAAGTVSSATTAAGGVGGLAASVTAVVTAPVTLVVGAVAFAAVGSYEGLCYFQVERVTDPDEVRAIIDSITETDPLVWTRNTNKGPVMVLAGPDGEQVYPIRKLYIADGMLKVRDWGLNSTLGPVAYVQPEEEE</sequence>